<evidence type="ECO:0000259" key="10">
    <source>
        <dbReference type="Pfam" id="PF05193"/>
    </source>
</evidence>
<keyword evidence="12" id="KW-1185">Reference proteome</keyword>
<sequence length="967" mass="108497">MILKESVKSGFFSKHKNIMMSQNIWRQMACLSIFVLCMVATGYAQNSPIARMNPETRLPLDKEVRTGKLTNGFTYYIRHNEEPKHRVVMYLVNKVGSVLEENDQRGLAHFMEHMNFNGTVHFPHNELVDYLQKSGLGFGADINAYTSFDETVYQLPMPSDKPEILNNGIEIMHDWAQGALLDSTELEKERGVVLEEKRLGKGAGERLQRQYFPILLNNSQYAVRVPIGIDSVLNNFKRNQILSFYKDWYRPNLQAIIIVGDINVDSLVNVVKAKFADLKNPQNGKIRKHFNVPLTGKNQFIALTDPEMQQTTIEVMIKHRAVGIKTFGEYKVAIIKNLFNQMLATRFTELSRRPDAPFLSIQVNINDFMGDLDMFDATLVAKDGVYEQGFKAMWQAIEQVKKLGFTATELDRAKNSYMSGIQQMAAEKGKTASDSYVGEYQQLFLKGTASPGITTELKITKADLPSVTLNDVNSMARNYIANVNRDILVLAPEKNKTSLPNETTINNWLNSVERESGSAFHDQATQNALLAHLPVSGRTTSTADLRDLNIKQYTLSNGIKVLIKPTHFKNDQVIFNGFAPGGTFNAPDADYPSASMSSGLVASSGIGQFTPDQLDAYLEGKQFQVGPFIGERTHGISGGSNTHDLESAFQMIYAYFTQPRKDPAIFNRIIDRSKAALVNRENDPKSVFQDTVAAVLGNHNERKAGPTVGKLDRVNLDKAYEFYKANFSDASGFTFTFVGNIDTNQIKPLMEKYLGSLPATHKEATPEELDIHIPEGRIERNVYKGKEPKSTVMLVYSGSFKNNKENIAELQALGECLEIRLLERLREDEGGVYSPSVGVNTTKYPTERFNMIIQFGCAPQNVEKLIASTKDEVAKLRSNGPTQESLDKWKAKDKNDMESDLSDNGFWLSYLTSQLQNHEPLTEMDGYAQIRTSITVEKIKVIANECLSGNNFIRLVLLPETLNTIKN</sequence>
<feature type="domain" description="Peptidase M16 C-terminal" evidence="10">
    <location>
        <begin position="714"/>
        <end position="891"/>
    </location>
</feature>
<feature type="domain" description="Peptidase M16 C-terminal" evidence="10">
    <location>
        <begin position="236"/>
        <end position="416"/>
    </location>
</feature>
<evidence type="ECO:0000256" key="8">
    <source>
        <dbReference type="RuleBase" id="RU004447"/>
    </source>
</evidence>
<accession>A0ABU1TEC5</accession>
<dbReference type="SUPFAM" id="SSF63411">
    <property type="entry name" value="LuxS/MPP-like metallohydrolase"/>
    <property type="match status" value="4"/>
</dbReference>
<dbReference type="Pfam" id="PF00675">
    <property type="entry name" value="Peptidase_M16"/>
    <property type="match status" value="1"/>
</dbReference>
<evidence type="ECO:0000256" key="5">
    <source>
        <dbReference type="ARBA" id="ARBA00022801"/>
    </source>
</evidence>
<keyword evidence="7" id="KW-0482">Metalloprotease</keyword>
<feature type="domain" description="Peptidase M16 N-terminal" evidence="9">
    <location>
        <begin position="79"/>
        <end position="196"/>
    </location>
</feature>
<dbReference type="PROSITE" id="PS00143">
    <property type="entry name" value="INSULINASE"/>
    <property type="match status" value="1"/>
</dbReference>
<dbReference type="RefSeq" id="WP_310098574.1">
    <property type="nucleotide sequence ID" value="NZ_JAVDUU010000003.1"/>
</dbReference>
<comment type="caution">
    <text evidence="11">The sequence shown here is derived from an EMBL/GenBank/DDBJ whole genome shotgun (WGS) entry which is preliminary data.</text>
</comment>
<keyword evidence="5 11" id="KW-0378">Hydrolase</keyword>
<evidence type="ECO:0000256" key="6">
    <source>
        <dbReference type="ARBA" id="ARBA00022833"/>
    </source>
</evidence>
<dbReference type="GO" id="GO:0006508">
    <property type="term" value="P:proteolysis"/>
    <property type="evidence" value="ECO:0007669"/>
    <property type="project" value="UniProtKB-KW"/>
</dbReference>
<dbReference type="Pfam" id="PF05193">
    <property type="entry name" value="Peptidase_M16_C"/>
    <property type="match status" value="2"/>
</dbReference>
<name>A0ABU1TEC5_9SPHI</name>
<gene>
    <name evidence="11" type="ORF">J2W55_003605</name>
</gene>
<evidence type="ECO:0000256" key="4">
    <source>
        <dbReference type="ARBA" id="ARBA00022723"/>
    </source>
</evidence>
<dbReference type="InterPro" id="IPR050626">
    <property type="entry name" value="Peptidase_M16"/>
</dbReference>
<keyword evidence="4" id="KW-0479">Metal-binding</keyword>
<evidence type="ECO:0000259" key="9">
    <source>
        <dbReference type="Pfam" id="PF00675"/>
    </source>
</evidence>
<dbReference type="InterPro" id="IPR001431">
    <property type="entry name" value="Pept_M16_Zn_BS"/>
</dbReference>
<comment type="similarity">
    <text evidence="2 8">Belongs to the peptidase M16 family.</text>
</comment>
<dbReference type="PANTHER" id="PTHR43690">
    <property type="entry name" value="NARDILYSIN"/>
    <property type="match status" value="1"/>
</dbReference>
<keyword evidence="6" id="KW-0862">Zinc</keyword>
<reference evidence="11 12" key="1">
    <citation type="submission" date="2023-07" db="EMBL/GenBank/DDBJ databases">
        <title>Sorghum-associated microbial communities from plants grown in Nebraska, USA.</title>
        <authorList>
            <person name="Schachtman D."/>
        </authorList>
    </citation>
    <scope>NUCLEOTIDE SEQUENCE [LARGE SCALE GENOMIC DNA]</scope>
    <source>
        <strain evidence="11 12">3262</strain>
    </source>
</reference>
<comment type="cofactor">
    <cofactor evidence="1">
        <name>Zn(2+)</name>
        <dbReference type="ChEBI" id="CHEBI:29105"/>
    </cofactor>
</comment>
<protein>
    <submittedName>
        <fullName evidence="11">Zinc protease</fullName>
        <ecNumber evidence="11">3.4.24.-</ecNumber>
    </submittedName>
</protein>
<evidence type="ECO:0000313" key="11">
    <source>
        <dbReference type="EMBL" id="MDR6943752.1"/>
    </source>
</evidence>
<dbReference type="InterPro" id="IPR011249">
    <property type="entry name" value="Metalloenz_LuxS/M16"/>
</dbReference>
<dbReference type="PANTHER" id="PTHR43690:SF34">
    <property type="entry name" value="ZINC PROTEASE PQQL-LIKE"/>
    <property type="match status" value="1"/>
</dbReference>
<evidence type="ECO:0000256" key="3">
    <source>
        <dbReference type="ARBA" id="ARBA00022670"/>
    </source>
</evidence>
<keyword evidence="3 11" id="KW-0645">Protease</keyword>
<dbReference type="InterPro" id="IPR007863">
    <property type="entry name" value="Peptidase_M16_C"/>
</dbReference>
<dbReference type="Proteomes" id="UP001247620">
    <property type="component" value="Unassembled WGS sequence"/>
</dbReference>
<dbReference type="InterPro" id="IPR011765">
    <property type="entry name" value="Pept_M16_N"/>
</dbReference>
<proteinExistence type="inferred from homology"/>
<evidence type="ECO:0000256" key="2">
    <source>
        <dbReference type="ARBA" id="ARBA00007261"/>
    </source>
</evidence>
<evidence type="ECO:0000256" key="7">
    <source>
        <dbReference type="ARBA" id="ARBA00023049"/>
    </source>
</evidence>
<dbReference type="EMBL" id="JAVDUU010000003">
    <property type="protein sequence ID" value="MDR6943752.1"/>
    <property type="molecule type" value="Genomic_DNA"/>
</dbReference>
<dbReference type="Gene3D" id="3.30.830.10">
    <property type="entry name" value="Metalloenzyme, LuxS/M16 peptidase-like"/>
    <property type="match status" value="4"/>
</dbReference>
<dbReference type="EC" id="3.4.24.-" evidence="11"/>
<evidence type="ECO:0000313" key="12">
    <source>
        <dbReference type="Proteomes" id="UP001247620"/>
    </source>
</evidence>
<dbReference type="GO" id="GO:0008233">
    <property type="term" value="F:peptidase activity"/>
    <property type="evidence" value="ECO:0007669"/>
    <property type="project" value="UniProtKB-KW"/>
</dbReference>
<evidence type="ECO:0000256" key="1">
    <source>
        <dbReference type="ARBA" id="ARBA00001947"/>
    </source>
</evidence>
<organism evidence="11 12">
    <name type="scientific">Mucilaginibacter pocheonensis</name>
    <dbReference type="NCBI Taxonomy" id="398050"/>
    <lineage>
        <taxon>Bacteria</taxon>
        <taxon>Pseudomonadati</taxon>
        <taxon>Bacteroidota</taxon>
        <taxon>Sphingobacteriia</taxon>
        <taxon>Sphingobacteriales</taxon>
        <taxon>Sphingobacteriaceae</taxon>
        <taxon>Mucilaginibacter</taxon>
    </lineage>
</organism>